<evidence type="ECO:0000313" key="9">
    <source>
        <dbReference type="Proteomes" id="UP000032726"/>
    </source>
</evidence>
<dbReference type="Pfam" id="PF02518">
    <property type="entry name" value="HATPase_c"/>
    <property type="match status" value="1"/>
</dbReference>
<organism evidence="8 9">
    <name type="scientific">Flagellimonas lutaonensis</name>
    <dbReference type="NCBI Taxonomy" id="516051"/>
    <lineage>
        <taxon>Bacteria</taxon>
        <taxon>Pseudomonadati</taxon>
        <taxon>Bacteroidota</taxon>
        <taxon>Flavobacteriia</taxon>
        <taxon>Flavobacteriales</taxon>
        <taxon>Flavobacteriaceae</taxon>
        <taxon>Flagellimonas</taxon>
    </lineage>
</organism>
<dbReference type="Gene3D" id="1.10.287.130">
    <property type="match status" value="1"/>
</dbReference>
<dbReference type="Pfam" id="PF00512">
    <property type="entry name" value="HisKA"/>
    <property type="match status" value="1"/>
</dbReference>
<dbReference type="InterPro" id="IPR003661">
    <property type="entry name" value="HisK_dim/P_dom"/>
</dbReference>
<feature type="domain" description="Response regulatory" evidence="7">
    <location>
        <begin position="390"/>
        <end position="509"/>
    </location>
</feature>
<dbReference type="EC" id="2.7.13.3" evidence="2"/>
<dbReference type="PANTHER" id="PTHR45339:SF1">
    <property type="entry name" value="HYBRID SIGNAL TRANSDUCTION HISTIDINE KINASE J"/>
    <property type="match status" value="1"/>
</dbReference>
<dbReference type="PANTHER" id="PTHR45339">
    <property type="entry name" value="HYBRID SIGNAL TRANSDUCTION HISTIDINE KINASE J"/>
    <property type="match status" value="1"/>
</dbReference>
<dbReference type="CDD" id="cd17546">
    <property type="entry name" value="REC_hyHK_CKI1_RcsC-like"/>
    <property type="match status" value="1"/>
</dbReference>
<evidence type="ECO:0000256" key="3">
    <source>
        <dbReference type="ARBA" id="ARBA00022553"/>
    </source>
</evidence>
<evidence type="ECO:0000259" key="7">
    <source>
        <dbReference type="PROSITE" id="PS50110"/>
    </source>
</evidence>
<dbReference type="InterPro" id="IPR001789">
    <property type="entry name" value="Sig_transdc_resp-reg_receiver"/>
</dbReference>
<dbReference type="Proteomes" id="UP000032726">
    <property type="component" value="Chromosome"/>
</dbReference>
<dbReference type="InterPro" id="IPR036890">
    <property type="entry name" value="HATPase_C_sf"/>
</dbReference>
<comment type="catalytic activity">
    <reaction evidence="1">
        <text>ATP + protein L-histidine = ADP + protein N-phospho-L-histidine.</text>
        <dbReference type="EC" id="2.7.13.3"/>
    </reaction>
</comment>
<dbReference type="FunFam" id="3.30.565.10:FF:000010">
    <property type="entry name" value="Sensor histidine kinase RcsC"/>
    <property type="match status" value="1"/>
</dbReference>
<dbReference type="PROSITE" id="PS50110">
    <property type="entry name" value="RESPONSE_REGULATORY"/>
    <property type="match status" value="1"/>
</dbReference>
<dbReference type="SUPFAM" id="SSF52172">
    <property type="entry name" value="CheY-like"/>
    <property type="match status" value="1"/>
</dbReference>
<dbReference type="GO" id="GO:0000155">
    <property type="term" value="F:phosphorelay sensor kinase activity"/>
    <property type="evidence" value="ECO:0007669"/>
    <property type="project" value="InterPro"/>
</dbReference>
<accession>A0A0D5YST6</accession>
<evidence type="ECO:0000259" key="6">
    <source>
        <dbReference type="PROSITE" id="PS50109"/>
    </source>
</evidence>
<dbReference type="PRINTS" id="PR00344">
    <property type="entry name" value="BCTRLSENSOR"/>
</dbReference>
<name>A0A0D5YST6_9FLAO</name>
<dbReference type="OrthoDB" id="9816309at2"/>
<dbReference type="SUPFAM" id="SSF55874">
    <property type="entry name" value="ATPase domain of HSP90 chaperone/DNA topoisomerase II/histidine kinase"/>
    <property type="match status" value="1"/>
</dbReference>
<dbReference type="Gene3D" id="3.30.565.10">
    <property type="entry name" value="Histidine kinase-like ATPase, C-terminal domain"/>
    <property type="match status" value="1"/>
</dbReference>
<dbReference type="Pfam" id="PF00072">
    <property type="entry name" value="Response_reg"/>
    <property type="match status" value="1"/>
</dbReference>
<keyword evidence="4" id="KW-0902">Two-component regulatory system</keyword>
<reference evidence="8 9" key="1">
    <citation type="submission" date="2015-03" db="EMBL/GenBank/DDBJ databases">
        <title>Complete genome sequence of Muricauda lutaonensis CC-HSB-11T, isolated from a coastal hot spring.</title>
        <authorList>
            <person name="Kim K.M."/>
        </authorList>
    </citation>
    <scope>NUCLEOTIDE SEQUENCE [LARGE SCALE GENOMIC DNA]</scope>
    <source>
        <strain evidence="8 9">CC-HSB-11</strain>
    </source>
</reference>
<sequence length="510" mass="58312">MLEQYKQRYIGKNIQFIFTDSEGVVQESDYAIFTIEKGAHITEAHLFFECISSVARATENEFLFNCVHLAIGEREYIVDIKMVKEETGILIVIFDLTEHYNEYQMVAQARNESIIRSELVAIKNKELEEREKFKDRFIQNFSHELRNPLTSILAMNNVLANTPLNPEQKQILDFLKESNNNLRLMLEDVLSLSMMSAGKLDLQNKLFGLARLFDLLRFTYEAKAKLKGISFTMELDGRMPSYVEGDRLRLYQVLTNLLDNAIKVTAQGKVQLKVSLNQKWANKVNLRFEVSDTGPGIAQENLTLIFDSFSRVENSTKIQGRGLGLTIVRGLLELMGSEIKVQSSEGKGSTFYFDISLKYPLRAVQEEKAQKKLKKGATTKKYAKKKGKYKLLLVEDDEVVQMALFKSLIDTQRFYIDLAEDGAEVLEMVINNEYDVVVLDAILPNISGDHITRLIRELPFKKVNKIPIIGITAHLFDNNVEKCRAAGMNDILIKPFEITTLLDAIDRHLR</sequence>
<dbReference type="AlphaFoldDB" id="A0A0D5YST6"/>
<dbReference type="CDD" id="cd16922">
    <property type="entry name" value="HATPase_EvgS-ArcB-TorS-like"/>
    <property type="match status" value="1"/>
</dbReference>
<keyword evidence="8" id="KW-0808">Transferase</keyword>
<dbReference type="SUPFAM" id="SSF47384">
    <property type="entry name" value="Homodimeric domain of signal transducing histidine kinase"/>
    <property type="match status" value="1"/>
</dbReference>
<evidence type="ECO:0000256" key="1">
    <source>
        <dbReference type="ARBA" id="ARBA00000085"/>
    </source>
</evidence>
<gene>
    <name evidence="8" type="ORF">VC82_1299</name>
</gene>
<feature type="modified residue" description="4-aspartylphosphate" evidence="5">
    <location>
        <position position="440"/>
    </location>
</feature>
<dbReference type="RefSeq" id="WP_045801637.1">
    <property type="nucleotide sequence ID" value="NZ_CP011071.1"/>
</dbReference>
<dbReference type="PATRIC" id="fig|516051.4.peg.1342"/>
<proteinExistence type="predicted"/>
<dbReference type="CDD" id="cd00082">
    <property type="entry name" value="HisKA"/>
    <property type="match status" value="1"/>
</dbReference>
<dbReference type="PROSITE" id="PS50109">
    <property type="entry name" value="HIS_KIN"/>
    <property type="match status" value="1"/>
</dbReference>
<dbReference type="InterPro" id="IPR011006">
    <property type="entry name" value="CheY-like_superfamily"/>
</dbReference>
<dbReference type="InterPro" id="IPR036097">
    <property type="entry name" value="HisK_dim/P_sf"/>
</dbReference>
<feature type="domain" description="Histidine kinase" evidence="6">
    <location>
        <begin position="140"/>
        <end position="359"/>
    </location>
</feature>
<dbReference type="InterPro" id="IPR003594">
    <property type="entry name" value="HATPase_dom"/>
</dbReference>
<dbReference type="SMART" id="SM00388">
    <property type="entry name" value="HisKA"/>
    <property type="match status" value="1"/>
</dbReference>
<keyword evidence="8" id="KW-0418">Kinase</keyword>
<protein>
    <recommendedName>
        <fullName evidence="2">histidine kinase</fullName>
        <ecNumber evidence="2">2.7.13.3</ecNumber>
    </recommendedName>
</protein>
<dbReference type="STRING" id="516051.VC82_1299"/>
<dbReference type="SMART" id="SM00387">
    <property type="entry name" value="HATPase_c"/>
    <property type="match status" value="1"/>
</dbReference>
<dbReference type="EMBL" id="CP011071">
    <property type="protein sequence ID" value="AKA34928.1"/>
    <property type="molecule type" value="Genomic_DNA"/>
</dbReference>
<keyword evidence="3 5" id="KW-0597">Phosphoprotein</keyword>
<dbReference type="InterPro" id="IPR004358">
    <property type="entry name" value="Sig_transdc_His_kin-like_C"/>
</dbReference>
<evidence type="ECO:0000256" key="4">
    <source>
        <dbReference type="ARBA" id="ARBA00023012"/>
    </source>
</evidence>
<dbReference type="InterPro" id="IPR005467">
    <property type="entry name" value="His_kinase_dom"/>
</dbReference>
<evidence type="ECO:0000313" key="8">
    <source>
        <dbReference type="EMBL" id="AKA34928.1"/>
    </source>
</evidence>
<keyword evidence="9" id="KW-1185">Reference proteome</keyword>
<dbReference type="HOGENOM" id="CLU_000445_114_15_10"/>
<dbReference type="KEGG" id="mlt:VC82_1299"/>
<dbReference type="SMART" id="SM00448">
    <property type="entry name" value="REC"/>
    <property type="match status" value="1"/>
</dbReference>
<dbReference type="Gene3D" id="3.40.50.2300">
    <property type="match status" value="1"/>
</dbReference>
<evidence type="ECO:0000256" key="5">
    <source>
        <dbReference type="PROSITE-ProRule" id="PRU00169"/>
    </source>
</evidence>
<evidence type="ECO:0000256" key="2">
    <source>
        <dbReference type="ARBA" id="ARBA00012438"/>
    </source>
</evidence>